<dbReference type="InterPro" id="IPR052582">
    <property type="entry name" value="tRNA-DUS-like"/>
</dbReference>
<dbReference type="Gene3D" id="3.30.160.20">
    <property type="match status" value="1"/>
</dbReference>
<dbReference type="GO" id="GO:0010468">
    <property type="term" value="P:regulation of gene expression"/>
    <property type="evidence" value="ECO:0007669"/>
    <property type="project" value="UniProtKB-ARBA"/>
</dbReference>
<evidence type="ECO:0000259" key="2">
    <source>
        <dbReference type="SMART" id="SM00358"/>
    </source>
</evidence>
<dbReference type="EMBL" id="AXCM01002210">
    <property type="status" value="NOT_ANNOTATED_CDS"/>
    <property type="molecule type" value="Genomic_DNA"/>
</dbReference>
<sequence>MQSFIDYRNKFILAPMVRVGTLPMRLLALEYGADLVYTEEIIDWKLLRAERHTNDVLGTIDYIDKTDGTVVFRTCPEERGKVILQIGTASVDRAVAVGHMMQNDVAAIDVNMGCPKDFSIKGGMGVALLYDRPRAKAILEGLVKSVCIPVTCKIRVMPDPEETVQLAKELQSTGISAIGVHGRTKMERPRDPVNEDAIAQVATALHIPVIANGGSQGFTRRHDLLKFAQRCSTTSVMVARAAEWNCSVFRADGPLPLDDVIRRYLELSVRYDNSPSNTKYCVQMMLRSLQESPMGRRLLDSQTMQQIWYGEMLEVCSITDSNAGFLLLLTSDIWELGDYCRETQLRYHFAGIKGRRACRPRTQSENGETGTDETEPATSKKQCLDETHKTDPEPLNEENVCFIRSNFSDDNTLPKSKLYLHAIRNGLARAQYEVLQKDKLFRAIIRFDGQRYTSSFWEKNKRYAEQAAALVCLLKLGEESSDELIRNGAMLPTKTTSGHDALEHKDEQKRCSEMDGERSVLITVTDVIAAAKSC</sequence>
<dbReference type="Pfam" id="PF01207">
    <property type="entry name" value="Dus"/>
    <property type="match status" value="1"/>
</dbReference>
<accession>A0A182MQ90</accession>
<dbReference type="GO" id="GO:0000049">
    <property type="term" value="F:tRNA binding"/>
    <property type="evidence" value="ECO:0007669"/>
    <property type="project" value="InterPro"/>
</dbReference>
<dbReference type="Gene3D" id="3.20.20.70">
    <property type="entry name" value="Aldolase class I"/>
    <property type="match status" value="1"/>
</dbReference>
<evidence type="ECO:0000256" key="1">
    <source>
        <dbReference type="SAM" id="MobiDB-lite"/>
    </source>
</evidence>
<dbReference type="Proteomes" id="UP000075883">
    <property type="component" value="Unassembled WGS sequence"/>
</dbReference>
<dbReference type="PANTHER" id="PTHR45936:SF1">
    <property type="entry name" value="TRNA-DIHYDROURIDINE(20) SYNTHASE [NAD(P)+]-LIKE"/>
    <property type="match status" value="1"/>
</dbReference>
<dbReference type="VEuPathDB" id="VectorBase:ACUA023672"/>
<dbReference type="EnsemblMetazoa" id="ACUA023672-RA">
    <property type="protein sequence ID" value="ACUA023672-PA"/>
    <property type="gene ID" value="ACUA023672"/>
</dbReference>
<feature type="region of interest" description="Disordered" evidence="1">
    <location>
        <begin position="358"/>
        <end position="392"/>
    </location>
</feature>
<dbReference type="InterPro" id="IPR044463">
    <property type="entry name" value="DUS2_DSRM"/>
</dbReference>
<proteinExistence type="predicted"/>
<organism evidence="3 4">
    <name type="scientific">Anopheles culicifacies</name>
    <dbReference type="NCBI Taxonomy" id="139723"/>
    <lineage>
        <taxon>Eukaryota</taxon>
        <taxon>Metazoa</taxon>
        <taxon>Ecdysozoa</taxon>
        <taxon>Arthropoda</taxon>
        <taxon>Hexapoda</taxon>
        <taxon>Insecta</taxon>
        <taxon>Pterygota</taxon>
        <taxon>Neoptera</taxon>
        <taxon>Endopterygota</taxon>
        <taxon>Diptera</taxon>
        <taxon>Nematocera</taxon>
        <taxon>Culicoidea</taxon>
        <taxon>Culicidae</taxon>
        <taxon>Anophelinae</taxon>
        <taxon>Anopheles</taxon>
        <taxon>culicifacies species complex</taxon>
    </lineage>
</organism>
<dbReference type="STRING" id="139723.A0A182MQ90"/>
<feature type="domain" description="DRBM" evidence="2">
    <location>
        <begin position="414"/>
        <end position="477"/>
    </location>
</feature>
<dbReference type="Pfam" id="PF00035">
    <property type="entry name" value="dsrm"/>
    <property type="match status" value="1"/>
</dbReference>
<dbReference type="PANTHER" id="PTHR45936">
    <property type="entry name" value="TRNA-DIHYDROURIDINE(20) SYNTHASE [NAD(P)+]-LIKE"/>
    <property type="match status" value="1"/>
</dbReference>
<dbReference type="AlphaFoldDB" id="A0A182MQ90"/>
<reference evidence="4" key="1">
    <citation type="submission" date="2013-09" db="EMBL/GenBank/DDBJ databases">
        <title>The Genome Sequence of Anopheles culicifacies species A.</title>
        <authorList>
            <consortium name="The Broad Institute Genomics Platform"/>
            <person name="Neafsey D.E."/>
            <person name="Besansky N."/>
            <person name="Howell P."/>
            <person name="Walton C."/>
            <person name="Young S.K."/>
            <person name="Zeng Q."/>
            <person name="Gargeya S."/>
            <person name="Fitzgerald M."/>
            <person name="Haas B."/>
            <person name="Abouelleil A."/>
            <person name="Allen A.W."/>
            <person name="Alvarado L."/>
            <person name="Arachchi H.M."/>
            <person name="Berlin A.M."/>
            <person name="Chapman S.B."/>
            <person name="Gainer-Dewar J."/>
            <person name="Goldberg J."/>
            <person name="Griggs A."/>
            <person name="Gujja S."/>
            <person name="Hansen M."/>
            <person name="Howarth C."/>
            <person name="Imamovic A."/>
            <person name="Ireland A."/>
            <person name="Larimer J."/>
            <person name="McCowan C."/>
            <person name="Murphy C."/>
            <person name="Pearson M."/>
            <person name="Poon T.W."/>
            <person name="Priest M."/>
            <person name="Roberts A."/>
            <person name="Saif S."/>
            <person name="Shea T."/>
            <person name="Sisk P."/>
            <person name="Sykes S."/>
            <person name="Wortman J."/>
            <person name="Nusbaum C."/>
            <person name="Birren B."/>
        </authorList>
    </citation>
    <scope>NUCLEOTIDE SEQUENCE [LARGE SCALE GENOMIC DNA]</scope>
    <source>
        <strain evidence="4">A-37</strain>
    </source>
</reference>
<dbReference type="CDD" id="cd02801">
    <property type="entry name" value="DUS_like_FMN"/>
    <property type="match status" value="1"/>
</dbReference>
<keyword evidence="4" id="KW-1185">Reference proteome</keyword>
<feature type="compositionally biased region" description="Basic and acidic residues" evidence="1">
    <location>
        <begin position="382"/>
        <end position="392"/>
    </location>
</feature>
<dbReference type="SMART" id="SM00358">
    <property type="entry name" value="DSRM"/>
    <property type="match status" value="1"/>
</dbReference>
<dbReference type="SUPFAM" id="SSF51395">
    <property type="entry name" value="FMN-linked oxidoreductases"/>
    <property type="match status" value="1"/>
</dbReference>
<dbReference type="InterPro" id="IPR035587">
    <property type="entry name" value="DUS-like_FMN-bd"/>
</dbReference>
<reference evidence="3" key="2">
    <citation type="submission" date="2020-05" db="UniProtKB">
        <authorList>
            <consortium name="EnsemblMetazoa"/>
        </authorList>
    </citation>
    <scope>IDENTIFICATION</scope>
    <source>
        <strain evidence="3">A-37</strain>
    </source>
</reference>
<evidence type="ECO:0000313" key="3">
    <source>
        <dbReference type="EnsemblMetazoa" id="ACUA023672-PA"/>
    </source>
</evidence>
<dbReference type="GO" id="GO:0005737">
    <property type="term" value="C:cytoplasm"/>
    <property type="evidence" value="ECO:0007669"/>
    <property type="project" value="TreeGrafter"/>
</dbReference>
<protein>
    <recommendedName>
        <fullName evidence="2">DRBM domain-containing protein</fullName>
    </recommendedName>
</protein>
<dbReference type="InterPro" id="IPR013785">
    <property type="entry name" value="Aldolase_TIM"/>
</dbReference>
<dbReference type="GO" id="GO:0017150">
    <property type="term" value="F:tRNA dihydrouridine synthase activity"/>
    <property type="evidence" value="ECO:0007669"/>
    <property type="project" value="TreeGrafter"/>
</dbReference>
<name>A0A182MQ90_9DIPT</name>
<dbReference type="CDD" id="cd19871">
    <property type="entry name" value="DSRM_DUS2L"/>
    <property type="match status" value="1"/>
</dbReference>
<dbReference type="SUPFAM" id="SSF54768">
    <property type="entry name" value="dsRNA-binding domain-like"/>
    <property type="match status" value="1"/>
</dbReference>
<dbReference type="InterPro" id="IPR014720">
    <property type="entry name" value="dsRBD_dom"/>
</dbReference>
<evidence type="ECO:0000313" key="4">
    <source>
        <dbReference type="Proteomes" id="UP000075883"/>
    </source>
</evidence>